<keyword evidence="3 7" id="KW-0378">Hydrolase</keyword>
<keyword evidence="4" id="KW-0624">Polysaccharide degradation</keyword>
<dbReference type="Proteomes" id="UP000248039">
    <property type="component" value="Unassembled WGS sequence"/>
</dbReference>
<dbReference type="InterPro" id="IPR001223">
    <property type="entry name" value="Glyco_hydro18_cat"/>
</dbReference>
<gene>
    <name evidence="10" type="ORF">C7C46_19385</name>
</gene>
<dbReference type="AlphaFoldDB" id="A0A2V4N3H6"/>
<dbReference type="InterPro" id="IPR036573">
    <property type="entry name" value="CBM_sf_5/12"/>
</dbReference>
<feature type="compositionally biased region" description="Low complexity" evidence="8">
    <location>
        <begin position="508"/>
        <end position="517"/>
    </location>
</feature>
<dbReference type="InterPro" id="IPR017853">
    <property type="entry name" value="GH"/>
</dbReference>
<dbReference type="InterPro" id="IPR050314">
    <property type="entry name" value="Glycosyl_Hydrlase_18"/>
</dbReference>
<keyword evidence="5" id="KW-0119">Carbohydrate metabolism</keyword>
<accession>A0A2V4N3H6</accession>
<dbReference type="PANTHER" id="PTHR11177:SF317">
    <property type="entry name" value="CHITINASE 12-RELATED"/>
    <property type="match status" value="1"/>
</dbReference>
<evidence type="ECO:0000313" key="10">
    <source>
        <dbReference type="EMBL" id="PYC77304.1"/>
    </source>
</evidence>
<evidence type="ECO:0000256" key="3">
    <source>
        <dbReference type="ARBA" id="ARBA00022801"/>
    </source>
</evidence>
<proteinExistence type="predicted"/>
<dbReference type="Gene3D" id="2.10.10.20">
    <property type="entry name" value="Carbohydrate-binding module superfamily 5/12"/>
    <property type="match status" value="1"/>
</dbReference>
<feature type="domain" description="GH18" evidence="9">
    <location>
        <begin position="64"/>
        <end position="503"/>
    </location>
</feature>
<dbReference type="CDD" id="cd12215">
    <property type="entry name" value="ChiC_BD"/>
    <property type="match status" value="1"/>
</dbReference>
<dbReference type="GO" id="GO:0005975">
    <property type="term" value="P:carbohydrate metabolic process"/>
    <property type="evidence" value="ECO:0007669"/>
    <property type="project" value="InterPro"/>
</dbReference>
<dbReference type="OrthoDB" id="9775889at2"/>
<evidence type="ECO:0000256" key="7">
    <source>
        <dbReference type="RuleBase" id="RU000489"/>
    </source>
</evidence>
<sequence>MLTRSFAAEPKETGGKRRRSKGAAVIALGAAASLLLGASLALTSGGTASAAATNTTGAPATSGGLKVAYFDQWGVYANGYYPKTVQDTGVAGKLDYLIYDFANINPTSLKCFEATKAADTNDANPNAGDGAGDAFADYEKSYGSDISVDGTADVWNQPIAGNFNQLKKLKAKNPNLKVLLSIGGWTYSKYFSDAAAGDASRKALVSSCIDMFIKGNLPSDAGFGGPGSGAGVFDGFDLDWEYPGGGGHAGNHSSPADKQNFTALLSEFRTELDAQGKADNKTYALSAAVGAGQDKIQNYETDKIGQYLTFMDVMTYDMHGAWDATGPTNHQAALYSDPNDPMTPVAPGTSKYSIDEAVKAWTVGDPQYGIPGGFPAKKINMGVPFYYRGWTGVPAGGNHGLFQSATGPATGAAMSGNVNGIRMFKELNGFVDNPADTYWDDTAKAAWFYDGTTFWSGENTKSIQAKADYLHCNGLGGSFAFSLYDLGTQTSLFDTMVNATNGSAASCPAAPTSSSPVTTPPVSTPPATTPPVTTPPATTPPVTTPPVSTPPAGSCTAPSWSASAVYATAGTKVSWKGHNYTNKWWTTNEDPSLSGQWGVWTDNGPC</sequence>
<dbReference type="Gene3D" id="3.10.50.10">
    <property type="match status" value="1"/>
</dbReference>
<evidence type="ECO:0000256" key="5">
    <source>
        <dbReference type="ARBA" id="ARBA00023277"/>
    </source>
</evidence>
<keyword evidence="4" id="KW-0146">Chitin degradation</keyword>
<evidence type="ECO:0000256" key="4">
    <source>
        <dbReference type="ARBA" id="ARBA00023024"/>
    </source>
</evidence>
<dbReference type="InterPro" id="IPR001579">
    <property type="entry name" value="Glyco_hydro_18_chit_AS"/>
</dbReference>
<dbReference type="GO" id="GO:0005576">
    <property type="term" value="C:extracellular region"/>
    <property type="evidence" value="ECO:0007669"/>
    <property type="project" value="InterPro"/>
</dbReference>
<dbReference type="RefSeq" id="WP_110671126.1">
    <property type="nucleotide sequence ID" value="NZ_PYBW01000069.1"/>
</dbReference>
<dbReference type="SUPFAM" id="SSF51055">
    <property type="entry name" value="Carbohydrate binding domain"/>
    <property type="match status" value="1"/>
</dbReference>
<dbReference type="SMART" id="SM00495">
    <property type="entry name" value="ChtBD3"/>
    <property type="match status" value="1"/>
</dbReference>
<evidence type="ECO:0000313" key="11">
    <source>
        <dbReference type="Proteomes" id="UP000248039"/>
    </source>
</evidence>
<reference evidence="10 11" key="1">
    <citation type="submission" date="2018-03" db="EMBL/GenBank/DDBJ databases">
        <title>Bioinformatic expansion and discovery of thiopeptide antibiotics.</title>
        <authorList>
            <person name="Schwalen C.J."/>
            <person name="Hudson G.A."/>
            <person name="Mitchell D.A."/>
        </authorList>
    </citation>
    <scope>NUCLEOTIDE SEQUENCE [LARGE SCALE GENOMIC DNA]</scope>
    <source>
        <strain evidence="10 11">ATCC 21389</strain>
    </source>
</reference>
<protein>
    <recommendedName>
        <fullName evidence="2">chitinase</fullName>
        <ecNumber evidence="2">3.2.1.14</ecNumber>
    </recommendedName>
</protein>
<keyword evidence="6 7" id="KW-0326">Glycosidase</keyword>
<dbReference type="PROSITE" id="PS51910">
    <property type="entry name" value="GH18_2"/>
    <property type="match status" value="1"/>
</dbReference>
<dbReference type="GO" id="GO:0006032">
    <property type="term" value="P:chitin catabolic process"/>
    <property type="evidence" value="ECO:0007669"/>
    <property type="project" value="UniProtKB-KW"/>
</dbReference>
<dbReference type="GO" id="GO:0008843">
    <property type="term" value="F:endochitinase activity"/>
    <property type="evidence" value="ECO:0007669"/>
    <property type="project" value="UniProtKB-EC"/>
</dbReference>
<dbReference type="SMART" id="SM00636">
    <property type="entry name" value="Glyco_18"/>
    <property type="match status" value="1"/>
</dbReference>
<dbReference type="InterPro" id="IPR011583">
    <property type="entry name" value="Chitinase_II/V-like_cat"/>
</dbReference>
<name>A0A2V4N3H6_9ACTN</name>
<dbReference type="Pfam" id="PF00704">
    <property type="entry name" value="Glyco_hydro_18"/>
    <property type="match status" value="1"/>
</dbReference>
<organism evidence="10 11">
    <name type="scientific">Streptomyces tateyamensis</name>
    <dbReference type="NCBI Taxonomy" id="565073"/>
    <lineage>
        <taxon>Bacteria</taxon>
        <taxon>Bacillati</taxon>
        <taxon>Actinomycetota</taxon>
        <taxon>Actinomycetes</taxon>
        <taxon>Kitasatosporales</taxon>
        <taxon>Streptomycetaceae</taxon>
        <taxon>Streptomyces</taxon>
    </lineage>
</organism>
<keyword evidence="11" id="KW-1185">Reference proteome</keyword>
<feature type="region of interest" description="Disordered" evidence="8">
    <location>
        <begin position="504"/>
        <end position="554"/>
    </location>
</feature>
<dbReference type="GO" id="GO:0030246">
    <property type="term" value="F:carbohydrate binding"/>
    <property type="evidence" value="ECO:0007669"/>
    <property type="project" value="InterPro"/>
</dbReference>
<dbReference type="SUPFAM" id="SSF51445">
    <property type="entry name" value="(Trans)glycosidases"/>
    <property type="match status" value="1"/>
</dbReference>
<dbReference type="GO" id="GO:0008061">
    <property type="term" value="F:chitin binding"/>
    <property type="evidence" value="ECO:0007669"/>
    <property type="project" value="InterPro"/>
</dbReference>
<evidence type="ECO:0000256" key="6">
    <source>
        <dbReference type="ARBA" id="ARBA00023295"/>
    </source>
</evidence>
<dbReference type="Gene3D" id="3.20.20.80">
    <property type="entry name" value="Glycosidases"/>
    <property type="match status" value="1"/>
</dbReference>
<comment type="catalytic activity">
    <reaction evidence="1">
        <text>Random endo-hydrolysis of N-acetyl-beta-D-glucosaminide (1-&gt;4)-beta-linkages in chitin and chitodextrins.</text>
        <dbReference type="EC" id="3.2.1.14"/>
    </reaction>
</comment>
<dbReference type="InterPro" id="IPR029070">
    <property type="entry name" value="Chitinase_insertion_sf"/>
</dbReference>
<dbReference type="CDD" id="cd06548">
    <property type="entry name" value="GH18_chitinase"/>
    <property type="match status" value="1"/>
</dbReference>
<dbReference type="PROSITE" id="PS01095">
    <property type="entry name" value="GH18_1"/>
    <property type="match status" value="1"/>
</dbReference>
<dbReference type="InterPro" id="IPR003610">
    <property type="entry name" value="CBM5/12"/>
</dbReference>
<feature type="compositionally biased region" description="Pro residues" evidence="8">
    <location>
        <begin position="518"/>
        <end position="549"/>
    </location>
</feature>
<evidence type="ECO:0000259" key="9">
    <source>
        <dbReference type="PROSITE" id="PS51910"/>
    </source>
</evidence>
<comment type="caution">
    <text evidence="10">The sequence shown here is derived from an EMBL/GenBank/DDBJ whole genome shotgun (WGS) entry which is preliminary data.</text>
</comment>
<dbReference type="SUPFAM" id="SSF54556">
    <property type="entry name" value="Chitinase insertion domain"/>
    <property type="match status" value="1"/>
</dbReference>
<dbReference type="EMBL" id="PYBW01000069">
    <property type="protein sequence ID" value="PYC77304.1"/>
    <property type="molecule type" value="Genomic_DNA"/>
</dbReference>
<dbReference type="PANTHER" id="PTHR11177">
    <property type="entry name" value="CHITINASE"/>
    <property type="match status" value="1"/>
</dbReference>
<evidence type="ECO:0000256" key="1">
    <source>
        <dbReference type="ARBA" id="ARBA00000822"/>
    </source>
</evidence>
<evidence type="ECO:0000256" key="2">
    <source>
        <dbReference type="ARBA" id="ARBA00012729"/>
    </source>
</evidence>
<evidence type="ECO:0000256" key="8">
    <source>
        <dbReference type="SAM" id="MobiDB-lite"/>
    </source>
</evidence>
<dbReference type="EC" id="3.2.1.14" evidence="2"/>